<feature type="transmembrane region" description="Helical" evidence="5">
    <location>
        <begin position="108"/>
        <end position="128"/>
    </location>
</feature>
<feature type="region of interest" description="Disordered" evidence="4">
    <location>
        <begin position="170"/>
        <end position="217"/>
    </location>
</feature>
<feature type="transmembrane region" description="Helical" evidence="5">
    <location>
        <begin position="20"/>
        <end position="41"/>
    </location>
</feature>
<dbReference type="InterPro" id="IPR013761">
    <property type="entry name" value="SAM/pointed_sf"/>
</dbReference>
<dbReference type="SUPFAM" id="SSF47769">
    <property type="entry name" value="SAM/Pointed domain"/>
    <property type="match status" value="2"/>
</dbReference>
<dbReference type="GO" id="GO:0071944">
    <property type="term" value="C:cell periphery"/>
    <property type="evidence" value="ECO:0007669"/>
    <property type="project" value="TreeGrafter"/>
</dbReference>
<keyword evidence="2 5" id="KW-0812">Transmembrane</keyword>
<dbReference type="PANTHER" id="PTHR22914">
    <property type="entry name" value="CHITIN SYNTHASE"/>
    <property type="match status" value="1"/>
</dbReference>
<evidence type="ECO:0000259" key="6">
    <source>
        <dbReference type="PROSITE" id="PS50105"/>
    </source>
</evidence>
<feature type="transmembrane region" description="Helical" evidence="5">
    <location>
        <begin position="341"/>
        <end position="359"/>
    </location>
</feature>
<feature type="transmembrane region" description="Helical" evidence="5">
    <location>
        <begin position="140"/>
        <end position="159"/>
    </location>
</feature>
<dbReference type="InterPro" id="IPR004835">
    <property type="entry name" value="Chitin_synth"/>
</dbReference>
<feature type="transmembrane region" description="Helical" evidence="5">
    <location>
        <begin position="371"/>
        <end position="394"/>
    </location>
</feature>
<evidence type="ECO:0000256" key="5">
    <source>
        <dbReference type="SAM" id="Phobius"/>
    </source>
</evidence>
<dbReference type="SMART" id="SM00454">
    <property type="entry name" value="SAM"/>
    <property type="match status" value="2"/>
</dbReference>
<protein>
    <submittedName>
        <fullName evidence="7">Ankyrin repeat and SAM domain-containing protein 1A</fullName>
    </submittedName>
</protein>
<feature type="domain" description="SAM" evidence="6">
    <location>
        <begin position="278"/>
        <end position="331"/>
    </location>
</feature>
<evidence type="ECO:0000256" key="1">
    <source>
        <dbReference type="ARBA" id="ARBA00004141"/>
    </source>
</evidence>
<feature type="domain" description="SAM" evidence="6">
    <location>
        <begin position="210"/>
        <end position="273"/>
    </location>
</feature>
<dbReference type="GO" id="GO:0004100">
    <property type="term" value="F:chitin synthase activity"/>
    <property type="evidence" value="ECO:0007669"/>
    <property type="project" value="InterPro"/>
</dbReference>
<dbReference type="Pfam" id="PF07647">
    <property type="entry name" value="SAM_2"/>
    <property type="match status" value="1"/>
</dbReference>
<dbReference type="PANTHER" id="PTHR22914:SF41">
    <property type="entry name" value="CHITIN SYNTHASE 7"/>
    <property type="match status" value="1"/>
</dbReference>
<dbReference type="HOGENOM" id="CLU_615758_0_0_1"/>
<dbReference type="AlphaFoldDB" id="K1QY68"/>
<gene>
    <name evidence="7" type="ORF">CGI_10025965</name>
</gene>
<dbReference type="GO" id="GO:0006031">
    <property type="term" value="P:chitin biosynthetic process"/>
    <property type="evidence" value="ECO:0007669"/>
    <property type="project" value="TreeGrafter"/>
</dbReference>
<evidence type="ECO:0000256" key="3">
    <source>
        <dbReference type="ARBA" id="ARBA00023136"/>
    </source>
</evidence>
<feature type="compositionally biased region" description="Acidic residues" evidence="4">
    <location>
        <begin position="173"/>
        <end position="196"/>
    </location>
</feature>
<dbReference type="GO" id="GO:0016020">
    <property type="term" value="C:membrane"/>
    <property type="evidence" value="ECO:0007669"/>
    <property type="project" value="UniProtKB-SubCell"/>
</dbReference>
<dbReference type="InParanoid" id="K1QY68"/>
<dbReference type="Pfam" id="PF00536">
    <property type="entry name" value="SAM_1"/>
    <property type="match status" value="1"/>
</dbReference>
<feature type="transmembrane region" description="Helical" evidence="5">
    <location>
        <begin position="53"/>
        <end position="70"/>
    </location>
</feature>
<organism evidence="7">
    <name type="scientific">Magallana gigas</name>
    <name type="common">Pacific oyster</name>
    <name type="synonym">Crassostrea gigas</name>
    <dbReference type="NCBI Taxonomy" id="29159"/>
    <lineage>
        <taxon>Eukaryota</taxon>
        <taxon>Metazoa</taxon>
        <taxon>Spiralia</taxon>
        <taxon>Lophotrochozoa</taxon>
        <taxon>Mollusca</taxon>
        <taxon>Bivalvia</taxon>
        <taxon>Autobranchia</taxon>
        <taxon>Pteriomorphia</taxon>
        <taxon>Ostreida</taxon>
        <taxon>Ostreoidea</taxon>
        <taxon>Ostreidae</taxon>
        <taxon>Magallana</taxon>
    </lineage>
</organism>
<proteinExistence type="predicted"/>
<dbReference type="PROSITE" id="PS50105">
    <property type="entry name" value="SAM_DOMAIN"/>
    <property type="match status" value="2"/>
</dbReference>
<dbReference type="Gene3D" id="1.10.150.50">
    <property type="entry name" value="Transcription Factor, Ets-1"/>
    <property type="match status" value="2"/>
</dbReference>
<dbReference type="EMBL" id="JH817665">
    <property type="protein sequence ID" value="EKC38608.1"/>
    <property type="molecule type" value="Genomic_DNA"/>
</dbReference>
<sequence length="445" mass="50634">MGEDRWLCTLMGLAYAWDINIVISVVLQVFVCVIYAGICLFRNEKWQMQSGKLITFLYAVVMAAVFVGLLERIAKEIIGITSDIGEIVTTTTVKPTIPPGVISSHFPVSFVTLYLGIMCAIFLITTLLHPYDFTCLLNGFTYLLCLPSGYFVLNIYSIVNITDSSWGLVTPDDSGEESDSDIVPEDFDSDKEDTDNEEQKNSDEDSENKQKPPNVEKWLPKGMKKYARVFIKNGFENTYFLGMLTETDLKRLGIKKLAHRINLYQKIRDIPKFTIPVAVPKDPNSWLHSLGLEMYKPNFQRNNIKSAQDMEALKSFTKNDIKEELGIRKAGKLQNLRNECLMISGIVNCLWIVIVMTLSRSIDLRIAGTDPLSLIFLVVFGFILVLQFVCMLIHRFTTLCHFIARAPYRCGQEYRTSISLMSPLSSEERAVQRLLPEVRRLMQNQ</sequence>
<keyword evidence="3 5" id="KW-0472">Membrane</keyword>
<accession>K1QY68</accession>
<evidence type="ECO:0000256" key="2">
    <source>
        <dbReference type="ARBA" id="ARBA00022692"/>
    </source>
</evidence>
<evidence type="ECO:0000313" key="7">
    <source>
        <dbReference type="EMBL" id="EKC38608.1"/>
    </source>
</evidence>
<comment type="subcellular location">
    <subcellularLocation>
        <location evidence="1">Membrane</location>
        <topology evidence="1">Multi-pass membrane protein</topology>
    </subcellularLocation>
</comment>
<name>K1QY68_MAGGI</name>
<dbReference type="CDD" id="cd09487">
    <property type="entry name" value="SAM_superfamily"/>
    <property type="match status" value="1"/>
</dbReference>
<evidence type="ECO:0000256" key="4">
    <source>
        <dbReference type="SAM" id="MobiDB-lite"/>
    </source>
</evidence>
<feature type="compositionally biased region" description="Basic and acidic residues" evidence="4">
    <location>
        <begin position="197"/>
        <end position="210"/>
    </location>
</feature>
<keyword evidence="5" id="KW-1133">Transmembrane helix</keyword>
<reference evidence="7" key="1">
    <citation type="journal article" date="2012" name="Nature">
        <title>The oyster genome reveals stress adaptation and complexity of shell formation.</title>
        <authorList>
            <person name="Zhang G."/>
            <person name="Fang X."/>
            <person name="Guo X."/>
            <person name="Li L."/>
            <person name="Luo R."/>
            <person name="Xu F."/>
            <person name="Yang P."/>
            <person name="Zhang L."/>
            <person name="Wang X."/>
            <person name="Qi H."/>
            <person name="Xiong Z."/>
            <person name="Que H."/>
            <person name="Xie Y."/>
            <person name="Holland P.W."/>
            <person name="Paps J."/>
            <person name="Zhu Y."/>
            <person name="Wu F."/>
            <person name="Chen Y."/>
            <person name="Wang J."/>
            <person name="Peng C."/>
            <person name="Meng J."/>
            <person name="Yang L."/>
            <person name="Liu J."/>
            <person name="Wen B."/>
            <person name="Zhang N."/>
            <person name="Huang Z."/>
            <person name="Zhu Q."/>
            <person name="Feng Y."/>
            <person name="Mount A."/>
            <person name="Hedgecock D."/>
            <person name="Xu Z."/>
            <person name="Liu Y."/>
            <person name="Domazet-Loso T."/>
            <person name="Du Y."/>
            <person name="Sun X."/>
            <person name="Zhang S."/>
            <person name="Liu B."/>
            <person name="Cheng P."/>
            <person name="Jiang X."/>
            <person name="Li J."/>
            <person name="Fan D."/>
            <person name="Wang W."/>
            <person name="Fu W."/>
            <person name="Wang T."/>
            <person name="Wang B."/>
            <person name="Zhang J."/>
            <person name="Peng Z."/>
            <person name="Li Y."/>
            <person name="Li N."/>
            <person name="Wang J."/>
            <person name="Chen M."/>
            <person name="He Y."/>
            <person name="Tan F."/>
            <person name="Song X."/>
            <person name="Zheng Q."/>
            <person name="Huang R."/>
            <person name="Yang H."/>
            <person name="Du X."/>
            <person name="Chen L."/>
            <person name="Yang M."/>
            <person name="Gaffney P.M."/>
            <person name="Wang S."/>
            <person name="Luo L."/>
            <person name="She Z."/>
            <person name="Ming Y."/>
            <person name="Huang W."/>
            <person name="Zhang S."/>
            <person name="Huang B."/>
            <person name="Zhang Y."/>
            <person name="Qu T."/>
            <person name="Ni P."/>
            <person name="Miao G."/>
            <person name="Wang J."/>
            <person name="Wang Q."/>
            <person name="Steinberg C.E."/>
            <person name="Wang H."/>
            <person name="Li N."/>
            <person name="Qian L."/>
            <person name="Zhang G."/>
            <person name="Li Y."/>
            <person name="Yang H."/>
            <person name="Liu X."/>
            <person name="Wang J."/>
            <person name="Yin Y."/>
            <person name="Wang J."/>
        </authorList>
    </citation>
    <scope>NUCLEOTIDE SEQUENCE [LARGE SCALE GENOMIC DNA]</scope>
    <source>
        <strain evidence="7">05x7-T-G4-1.051#20</strain>
    </source>
</reference>
<dbReference type="InterPro" id="IPR001660">
    <property type="entry name" value="SAM"/>
</dbReference>